<evidence type="ECO:0000256" key="5">
    <source>
        <dbReference type="ARBA" id="ARBA00022505"/>
    </source>
</evidence>
<dbReference type="Pfam" id="PF00111">
    <property type="entry name" value="Fer2"/>
    <property type="match status" value="1"/>
</dbReference>
<comment type="catalytic activity">
    <reaction evidence="17">
        <text>hypoxanthine + NAD(+) + H2O = xanthine + NADH + H(+)</text>
        <dbReference type="Rhea" id="RHEA:24670"/>
        <dbReference type="ChEBI" id="CHEBI:15377"/>
        <dbReference type="ChEBI" id="CHEBI:15378"/>
        <dbReference type="ChEBI" id="CHEBI:17368"/>
        <dbReference type="ChEBI" id="CHEBI:17712"/>
        <dbReference type="ChEBI" id="CHEBI:57540"/>
        <dbReference type="ChEBI" id="CHEBI:57945"/>
        <dbReference type="EC" id="1.17.1.4"/>
    </reaction>
</comment>
<dbReference type="FunFam" id="3.10.20.30:FF:000015">
    <property type="entry name" value="Aldehyde oxidase 1"/>
    <property type="match status" value="1"/>
</dbReference>
<dbReference type="Gene3D" id="3.30.465.10">
    <property type="match status" value="1"/>
</dbReference>
<evidence type="ECO:0000256" key="19">
    <source>
        <dbReference type="PIRSR" id="PIRSR000127-2"/>
    </source>
</evidence>
<dbReference type="InterPro" id="IPR006058">
    <property type="entry name" value="2Fe2S_fd_BS"/>
</dbReference>
<feature type="binding site" evidence="19">
    <location>
        <position position="357"/>
    </location>
    <ligand>
        <name>FAD</name>
        <dbReference type="ChEBI" id="CHEBI:57692"/>
    </ligand>
</feature>
<dbReference type="FunFam" id="3.90.1170.50:FF:000001">
    <property type="entry name" value="Aldehyde oxidase 1"/>
    <property type="match status" value="1"/>
</dbReference>
<feature type="binding site" evidence="20">
    <location>
        <position position="116"/>
    </location>
    <ligand>
        <name>[2Fe-2S] cluster</name>
        <dbReference type="ChEBI" id="CHEBI:190135"/>
        <label>2</label>
    </ligand>
</feature>
<dbReference type="SUPFAM" id="SSF56176">
    <property type="entry name" value="FAD-binding/transporter-associated domain-like"/>
    <property type="match status" value="1"/>
</dbReference>
<keyword evidence="5 20" id="KW-0500">Molybdenum</keyword>
<accession>A0A7S3XDZ6</accession>
<dbReference type="GO" id="GO:0005777">
    <property type="term" value="C:peroxisome"/>
    <property type="evidence" value="ECO:0007669"/>
    <property type="project" value="UniProtKB-SubCell"/>
</dbReference>
<protein>
    <recommendedName>
        <fullName evidence="4">xanthine dehydrogenase</fullName>
        <ecNumber evidence="4">1.17.1.4</ecNumber>
    </recommendedName>
</protein>
<evidence type="ECO:0000256" key="21">
    <source>
        <dbReference type="SAM" id="MobiDB-lite"/>
    </source>
</evidence>
<dbReference type="EMBL" id="HBIS01006583">
    <property type="protein sequence ID" value="CAE0612127.1"/>
    <property type="molecule type" value="Transcribed_RNA"/>
</dbReference>
<evidence type="ECO:0000256" key="6">
    <source>
        <dbReference type="ARBA" id="ARBA00022630"/>
    </source>
</evidence>
<proteinExistence type="inferred from homology"/>
<feature type="binding site" evidence="20">
    <location>
        <position position="73"/>
    </location>
    <ligand>
        <name>[2Fe-2S] cluster</name>
        <dbReference type="ChEBI" id="CHEBI:190135"/>
        <label>1</label>
    </ligand>
</feature>
<feature type="binding site" evidence="19">
    <location>
        <position position="832"/>
    </location>
    <ligand>
        <name>substrate</name>
    </ligand>
</feature>
<dbReference type="Gene3D" id="3.30.43.10">
    <property type="entry name" value="Uridine Diphospho-n-acetylenolpyruvylglucosamine Reductase, domain 2"/>
    <property type="match status" value="1"/>
</dbReference>
<dbReference type="GO" id="GO:0051537">
    <property type="term" value="F:2 iron, 2 sulfur cluster binding"/>
    <property type="evidence" value="ECO:0007669"/>
    <property type="project" value="UniProtKB-KW"/>
</dbReference>
<evidence type="ECO:0000256" key="7">
    <source>
        <dbReference type="ARBA" id="ARBA00022714"/>
    </source>
</evidence>
<keyword evidence="9 19" id="KW-0274">FAD</keyword>
<feature type="binding site" evidence="19">
    <location>
        <position position="424"/>
    </location>
    <ligand>
        <name>FAD</name>
        <dbReference type="ChEBI" id="CHEBI:57692"/>
    </ligand>
</feature>
<evidence type="ECO:0000313" key="24">
    <source>
        <dbReference type="EMBL" id="CAE0612127.1"/>
    </source>
</evidence>
<comment type="cofactor">
    <cofactor evidence="1 19">
        <name>FAD</name>
        <dbReference type="ChEBI" id="CHEBI:57692"/>
    </cofactor>
</comment>
<comment type="subcellular location">
    <subcellularLocation>
        <location evidence="2">Peroxisome</location>
    </subcellularLocation>
</comment>
<evidence type="ECO:0000256" key="18">
    <source>
        <dbReference type="PIRSR" id="PIRSR000127-1"/>
    </source>
</evidence>
<dbReference type="Pfam" id="PF00941">
    <property type="entry name" value="FAD_binding_5"/>
    <property type="match status" value="1"/>
</dbReference>
<feature type="binding site" evidence="20">
    <location>
        <position position="942"/>
    </location>
    <ligand>
        <name>Mo-molybdopterin</name>
        <dbReference type="ChEBI" id="CHEBI:71302"/>
    </ligand>
    <ligandPart>
        <name>Mo</name>
        <dbReference type="ChEBI" id="CHEBI:28685"/>
    </ligandPart>
</feature>
<dbReference type="Gene3D" id="3.10.20.30">
    <property type="match status" value="1"/>
</dbReference>
<dbReference type="InterPro" id="IPR016169">
    <property type="entry name" value="FAD-bd_PCMH_sub2"/>
</dbReference>
<dbReference type="Pfam" id="PF01799">
    <property type="entry name" value="Fer2_2"/>
    <property type="match status" value="1"/>
</dbReference>
<dbReference type="SUPFAM" id="SSF55447">
    <property type="entry name" value="CO dehydrogenase flavoprotein C-terminal domain-like"/>
    <property type="match status" value="1"/>
</dbReference>
<evidence type="ECO:0000256" key="12">
    <source>
        <dbReference type="ARBA" id="ARBA00023014"/>
    </source>
</evidence>
<feature type="binding site" evidence="19">
    <location>
        <position position="380"/>
    </location>
    <ligand>
        <name>FAD</name>
        <dbReference type="ChEBI" id="CHEBI:57692"/>
    </ligand>
</feature>
<dbReference type="Gene3D" id="3.30.365.10">
    <property type="entry name" value="Aldehyde oxidase/xanthine dehydrogenase, molybdopterin binding domain"/>
    <property type="match status" value="4"/>
</dbReference>
<dbReference type="Pfam" id="PF20256">
    <property type="entry name" value="MoCoBD_2"/>
    <property type="match status" value="1"/>
</dbReference>
<keyword evidence="7 20" id="KW-0001">2Fe-2S</keyword>
<comment type="cofactor">
    <cofactor evidence="15">
        <name>[2Fe-2S] cluster</name>
        <dbReference type="ChEBI" id="CHEBI:190135"/>
    </cofactor>
</comment>
<feature type="binding site" evidence="19">
    <location>
        <begin position="280"/>
        <end position="287"/>
    </location>
    <ligand>
        <name>FAD</name>
        <dbReference type="ChEBI" id="CHEBI:57692"/>
    </ligand>
</feature>
<feature type="domain" description="2Fe-2S ferredoxin-type" evidence="22">
    <location>
        <begin position="5"/>
        <end position="91"/>
    </location>
</feature>
<feature type="binding site" evidence="19">
    <location>
        <position position="442"/>
    </location>
    <ligand>
        <name>FAD</name>
        <dbReference type="ChEBI" id="CHEBI:57692"/>
    </ligand>
</feature>
<dbReference type="InterPro" id="IPR046867">
    <property type="entry name" value="AldOxase/xan_DH_MoCoBD2"/>
</dbReference>
<keyword evidence="8 20" id="KW-0479">Metal-binding</keyword>
<dbReference type="PANTHER" id="PTHR45444:SF3">
    <property type="entry name" value="XANTHINE DEHYDROGENASE"/>
    <property type="match status" value="1"/>
</dbReference>
<evidence type="ECO:0000256" key="4">
    <source>
        <dbReference type="ARBA" id="ARBA00013123"/>
    </source>
</evidence>
<dbReference type="FunFam" id="3.30.365.10:FF:000003">
    <property type="entry name" value="Aldehyde oxidase 1"/>
    <property type="match status" value="1"/>
</dbReference>
<dbReference type="PROSITE" id="PS51085">
    <property type="entry name" value="2FE2S_FER_2"/>
    <property type="match status" value="1"/>
</dbReference>
<feature type="binding site" evidence="19">
    <location>
        <position position="910"/>
    </location>
    <ligand>
        <name>substrate</name>
    </ligand>
</feature>
<dbReference type="GO" id="GO:0006145">
    <property type="term" value="P:purine nucleobase catabolic process"/>
    <property type="evidence" value="ECO:0007669"/>
    <property type="project" value="UniProtKB-ARBA"/>
</dbReference>
<keyword evidence="14" id="KW-0576">Peroxisome</keyword>
<feature type="binding site" evidence="20">
    <location>
        <position position="51"/>
    </location>
    <ligand>
        <name>[2Fe-2S] cluster</name>
        <dbReference type="ChEBI" id="CHEBI:190135"/>
        <label>1</label>
    </ligand>
</feature>
<dbReference type="FunFam" id="3.30.365.10:FF:000004">
    <property type="entry name" value="Xanthine dehydrogenase oxidase"/>
    <property type="match status" value="1"/>
</dbReference>
<feature type="binding site" evidence="20">
    <location>
        <position position="43"/>
    </location>
    <ligand>
        <name>[2Fe-2S] cluster</name>
        <dbReference type="ChEBI" id="CHEBI:190135"/>
        <label>1</label>
    </ligand>
</feature>
<keyword evidence="12 20" id="KW-0411">Iron-sulfur</keyword>
<keyword evidence="13" id="KW-0520">NAD</keyword>
<keyword evidence="11 20" id="KW-0408">Iron</keyword>
<dbReference type="PROSITE" id="PS51387">
    <property type="entry name" value="FAD_PCMH"/>
    <property type="match status" value="1"/>
</dbReference>
<feature type="domain" description="FAD-binding PCMH-type" evidence="23">
    <location>
        <begin position="252"/>
        <end position="434"/>
    </location>
</feature>
<evidence type="ECO:0000256" key="17">
    <source>
        <dbReference type="ARBA" id="ARBA00049517"/>
    </source>
</evidence>
<organism evidence="24">
    <name type="scientific">Picocystis salinarum</name>
    <dbReference type="NCBI Taxonomy" id="88271"/>
    <lineage>
        <taxon>Eukaryota</taxon>
        <taxon>Viridiplantae</taxon>
        <taxon>Chlorophyta</taxon>
        <taxon>Picocystophyceae</taxon>
        <taxon>Picocystales</taxon>
        <taxon>Picocystaceae</taxon>
        <taxon>Picocystis</taxon>
    </lineage>
</organism>
<feature type="binding site" evidence="20">
    <location>
        <position position="797"/>
    </location>
    <ligand>
        <name>Mo-molybdopterin</name>
        <dbReference type="ChEBI" id="CHEBI:71302"/>
    </ligand>
    <ligandPart>
        <name>Mo</name>
        <dbReference type="ChEBI" id="CHEBI:28685"/>
    </ligandPart>
</feature>
<dbReference type="InterPro" id="IPR036010">
    <property type="entry name" value="2Fe-2S_ferredoxin-like_sf"/>
</dbReference>
<dbReference type="InterPro" id="IPR005107">
    <property type="entry name" value="CO_DH_flav_C"/>
</dbReference>
<evidence type="ECO:0000256" key="16">
    <source>
        <dbReference type="ARBA" id="ARBA00049017"/>
    </source>
</evidence>
<dbReference type="GO" id="GO:0005506">
    <property type="term" value="F:iron ion binding"/>
    <property type="evidence" value="ECO:0007669"/>
    <property type="project" value="InterPro"/>
</dbReference>
<sequence length="1359" mass="147294">MAKAHELVVYVNGKRHHLPSGAADWTLLQYLRHVGLSGTKLGCGEGGCGACTVMVSRRNVQTGKIEHRAVNACLCALYSVENCHVITVEGIGNLRRGLHPVQEKLAHAHGSQCGFCTPGFVMSMYALLRSKHEPPTEEEIEEALAGNLCRCTGYRPILDAFRVFAKADTQAYAQELGGNGVQGVTSGGIESGGKKICPGTGLPCENGCSRQKVCSRSEAHDGKKQNVDHNNDDAELIFPPELMTRTPEALHLPGKTCTWHRPTDLTSLLDTKQQAPNAKIIVGNTEVGIEMKFKHAGYPQLVDGSAIPELNEIHVVEESLVVGSSVTLSTLVDYLRSNTQCKGTDMAVAFLRQLKWFAGLQIRNAAAIGGNICTASPISDLNPLLISCNATFEVQSKGNTSRFIQANAFFLGYRKTAMQPEEVLVRVHIPLSKPFEYVQEFKQAHRRDDDIAIVNAGMRVRFKPPEGADPLWLVEDVAIAYGGVAPCTVIARDTAAFLVGKPWTQDTLRIALDIASQEIKVGKEAPGGMVEFRNSLVTSFLFKFFACSGLKLSSDAGEQAVGEMPAGARSAAKPYERPPSKGLQYWGPPADGRKLCDERIPVGEPVMHMAAELQVTGEAQYSDDCWPAGTLVGALVASKYPHAKIVSIDPSNAIVMEGVHGFFSARDVPGSNAIGAVALDEECFATDEVTAVGQPIGILVAETEQQARAAALKVHVEYEELHPILSIKDAIAANSEYEGEGHSIVKGDARSAFDSGEYLIMEGECRIGGQEHFYLEPQNTLVVPGEGSEISMFSSTQAPMKHQKMVASVLGVSANKVVCRTKRIGGGFGGKETRSFYVACAAAVPAYLLKRPVRLCLDRDEDMQTSGHRHAFLCRYKLAYTAQGKLVAIDAHLYNNAGNSLDLSTSIMDRALLHLDNVYNIPHMTCKGHVCKTNQMSNTAFRGFGGPQGMLVMEMILEKVAASVGKSAVEVREMNFYKVGEKTHYGQALENARHLDCWTQVIENSEYHCRRLAVDEFNRASKLRKRGISVVPTKFGISFTTKFLNQAGALVHIYTDGTVLLTHGGVEMGQGLHTKVAQITAATLGIPLSSVYVAETATDKVPNASPTAASASSDMYGAAALDACQQLVARLKPYMDKLPGKTFKEVVNAAYLDRVDLSAHGFYKTPDVEGFGSCRPFNYFCFGASVSEVEIDRLTGDFQVLRTDIVMDAGNPLNPAIDVGQVEGAFVQGMGWCCIEELVWGDSEHKWVKPGQLHTRGPGTYKIPTANDIPIDFRVSLLTGKPNNRAVASSKAVGEPPFFLSTSVFFAIQDAIRAARVEDSNSLDFTLDSPATPERIRLLSADKLTGWQIAEDIRPNGSW</sequence>
<comment type="cofactor">
    <cofactor evidence="20">
        <name>Mo-molybdopterin</name>
        <dbReference type="ChEBI" id="CHEBI:71302"/>
    </cofactor>
    <text evidence="20">Binds 1 Mo-molybdopterin (Mo-MPT) cofactor per subunit.</text>
</comment>
<dbReference type="InterPro" id="IPR016208">
    <property type="entry name" value="Ald_Oxase/xanthine_DH-like"/>
</dbReference>
<name>A0A7S3XDZ6_9CHLO</name>
<feature type="binding site" evidence="20">
    <location>
        <position position="151"/>
    </location>
    <ligand>
        <name>[2Fe-2S] cluster</name>
        <dbReference type="ChEBI" id="CHEBI:190135"/>
        <label>2</label>
    </ligand>
</feature>
<evidence type="ECO:0000256" key="9">
    <source>
        <dbReference type="ARBA" id="ARBA00022827"/>
    </source>
</evidence>
<dbReference type="FunFam" id="3.30.43.10:FF:000001">
    <property type="entry name" value="Xanthine dehydrogenase/oxidase"/>
    <property type="match status" value="1"/>
</dbReference>
<feature type="binding site" evidence="20">
    <location>
        <position position="149"/>
    </location>
    <ligand>
        <name>[2Fe-2S] cluster</name>
        <dbReference type="ChEBI" id="CHEBI:190135"/>
        <label>2</label>
    </ligand>
</feature>
<dbReference type="InterPro" id="IPR016166">
    <property type="entry name" value="FAD-bd_PCMH"/>
</dbReference>
<dbReference type="Pfam" id="PF02738">
    <property type="entry name" value="MoCoBD_1"/>
    <property type="match status" value="1"/>
</dbReference>
<evidence type="ECO:0000256" key="3">
    <source>
        <dbReference type="ARBA" id="ARBA00006849"/>
    </source>
</evidence>
<dbReference type="PANTHER" id="PTHR45444">
    <property type="entry name" value="XANTHINE DEHYDROGENASE"/>
    <property type="match status" value="1"/>
</dbReference>
<feature type="region of interest" description="Disordered" evidence="21">
    <location>
        <begin position="569"/>
        <end position="588"/>
    </location>
</feature>
<dbReference type="EC" id="1.17.1.4" evidence="4"/>
<dbReference type="FunFam" id="3.30.365.10:FF:000002">
    <property type="entry name" value="Xanthine dehydrogenase oxidase"/>
    <property type="match status" value="1"/>
</dbReference>
<evidence type="ECO:0000256" key="20">
    <source>
        <dbReference type="PIRSR" id="PIRSR000127-3"/>
    </source>
</evidence>
<dbReference type="InterPro" id="IPR037165">
    <property type="entry name" value="AldOxase/xan_DH_Mopterin-bd_sf"/>
</dbReference>
<reference evidence="24" key="1">
    <citation type="submission" date="2021-01" db="EMBL/GenBank/DDBJ databases">
        <authorList>
            <person name="Corre E."/>
            <person name="Pelletier E."/>
            <person name="Niang G."/>
            <person name="Scheremetjew M."/>
            <person name="Finn R."/>
            <person name="Kale V."/>
            <person name="Holt S."/>
            <person name="Cochrane G."/>
            <person name="Meng A."/>
            <person name="Brown T."/>
            <person name="Cohen L."/>
        </authorList>
    </citation>
    <scope>NUCLEOTIDE SEQUENCE</scope>
    <source>
        <strain evidence="24">CCMP1897</strain>
    </source>
</reference>
<evidence type="ECO:0000256" key="15">
    <source>
        <dbReference type="ARBA" id="ARBA00034078"/>
    </source>
</evidence>
<dbReference type="InterPro" id="IPR036884">
    <property type="entry name" value="2Fe-2S-bd_dom_sf"/>
</dbReference>
<gene>
    <name evidence="24" type="ORF">PSAL00342_LOCUS5962</name>
</gene>
<comment type="similarity">
    <text evidence="3">Belongs to the xanthine dehydrogenase family.</text>
</comment>
<keyword evidence="6" id="KW-0285">Flavoprotein</keyword>
<feature type="binding site" evidence="20">
    <location>
        <position position="828"/>
    </location>
    <ligand>
        <name>Mo-molybdopterin</name>
        <dbReference type="ChEBI" id="CHEBI:71302"/>
    </ligand>
    <ligandPart>
        <name>Mo</name>
        <dbReference type="ChEBI" id="CHEBI:28685"/>
    </ligandPart>
</feature>
<dbReference type="SUPFAM" id="SSF47741">
    <property type="entry name" value="CO dehydrogenase ISP C-domain like"/>
    <property type="match status" value="1"/>
</dbReference>
<dbReference type="InterPro" id="IPR002346">
    <property type="entry name" value="Mopterin_DH_FAD-bd"/>
</dbReference>
<dbReference type="GO" id="GO:0004854">
    <property type="term" value="F:xanthine dehydrogenase activity"/>
    <property type="evidence" value="ECO:0007669"/>
    <property type="project" value="UniProtKB-EC"/>
</dbReference>
<dbReference type="SMART" id="SM01008">
    <property type="entry name" value="Ald_Xan_dh_C"/>
    <property type="match status" value="1"/>
</dbReference>
<dbReference type="InterPro" id="IPR016167">
    <property type="entry name" value="FAD-bd_PCMH_sub1"/>
</dbReference>
<dbReference type="SUPFAM" id="SSF54292">
    <property type="entry name" value="2Fe-2S ferredoxin-like"/>
    <property type="match status" value="1"/>
</dbReference>
<dbReference type="InterPro" id="IPR002888">
    <property type="entry name" value="2Fe-2S-bd"/>
</dbReference>
<dbReference type="Pfam" id="PF01315">
    <property type="entry name" value="Ald_Xan_dh_C"/>
    <property type="match status" value="1"/>
</dbReference>
<evidence type="ECO:0000256" key="14">
    <source>
        <dbReference type="ARBA" id="ARBA00023140"/>
    </source>
</evidence>
<evidence type="ECO:0000256" key="8">
    <source>
        <dbReference type="ARBA" id="ARBA00022723"/>
    </source>
</evidence>
<evidence type="ECO:0000256" key="13">
    <source>
        <dbReference type="ARBA" id="ARBA00023027"/>
    </source>
</evidence>
<dbReference type="InterPro" id="IPR000674">
    <property type="entry name" value="Ald_Oxase/Xan_DH_a/b"/>
</dbReference>
<dbReference type="Pfam" id="PF03450">
    <property type="entry name" value="CO_deh_flav_C"/>
    <property type="match status" value="1"/>
</dbReference>
<dbReference type="InterPro" id="IPR008274">
    <property type="entry name" value="AldOxase/xan_DH_MoCoBD1"/>
</dbReference>
<dbReference type="SUPFAM" id="SSF54665">
    <property type="entry name" value="CO dehydrogenase molybdoprotein N-domain-like"/>
    <property type="match status" value="1"/>
</dbReference>
<evidence type="ECO:0000256" key="2">
    <source>
        <dbReference type="ARBA" id="ARBA00004275"/>
    </source>
</evidence>
<dbReference type="Gene3D" id="1.10.150.120">
    <property type="entry name" value="[2Fe-2S]-binding domain"/>
    <property type="match status" value="1"/>
</dbReference>
<dbReference type="SMART" id="SM01092">
    <property type="entry name" value="CO_deh_flav_C"/>
    <property type="match status" value="1"/>
</dbReference>
<dbReference type="FunFam" id="3.30.465.10:FF:000004">
    <property type="entry name" value="Xanthine dehydrogenase/oxidase"/>
    <property type="match status" value="1"/>
</dbReference>
<dbReference type="GO" id="GO:0071949">
    <property type="term" value="F:FAD binding"/>
    <property type="evidence" value="ECO:0007669"/>
    <property type="project" value="InterPro"/>
</dbReference>
<dbReference type="PIRSF" id="PIRSF000127">
    <property type="entry name" value="Xanthine_DH"/>
    <property type="match status" value="1"/>
</dbReference>
<dbReference type="FunFam" id="3.30.365.10:FF:000001">
    <property type="entry name" value="Xanthine dehydrogenase oxidase"/>
    <property type="match status" value="1"/>
</dbReference>
<comment type="catalytic activity">
    <reaction evidence="16">
        <text>xanthine + NAD(+) + H2O = urate + NADH + H(+)</text>
        <dbReference type="Rhea" id="RHEA:16669"/>
        <dbReference type="ChEBI" id="CHEBI:15377"/>
        <dbReference type="ChEBI" id="CHEBI:15378"/>
        <dbReference type="ChEBI" id="CHEBI:17712"/>
        <dbReference type="ChEBI" id="CHEBI:17775"/>
        <dbReference type="ChEBI" id="CHEBI:57540"/>
        <dbReference type="ChEBI" id="CHEBI:57945"/>
        <dbReference type="EC" id="1.17.1.4"/>
    </reaction>
</comment>
<dbReference type="InterPro" id="IPR001041">
    <property type="entry name" value="2Fe-2S_ferredoxin-type"/>
</dbReference>
<feature type="binding site" evidence="19">
    <location>
        <position position="944"/>
    </location>
    <ligand>
        <name>substrate</name>
    </ligand>
</feature>
<dbReference type="PROSITE" id="PS00197">
    <property type="entry name" value="2FE2S_FER_1"/>
    <property type="match status" value="1"/>
</dbReference>
<dbReference type="InterPro" id="IPR036856">
    <property type="entry name" value="Ald_Oxase/Xan_DH_a/b_sf"/>
</dbReference>
<evidence type="ECO:0000256" key="10">
    <source>
        <dbReference type="ARBA" id="ARBA00023002"/>
    </source>
</evidence>
<keyword evidence="10" id="KW-0560">Oxidoreductase</keyword>
<feature type="binding site" evidence="19">
    <location>
        <position position="1040"/>
    </location>
    <ligand>
        <name>substrate</name>
    </ligand>
</feature>
<comment type="cofactor">
    <cofactor evidence="20">
        <name>[2Fe-2S] cluster</name>
        <dbReference type="ChEBI" id="CHEBI:190135"/>
    </cofactor>
    <text evidence="20">Binds 2 [2Fe-2S] clusters.</text>
</comment>
<dbReference type="Gene3D" id="3.30.390.50">
    <property type="entry name" value="CO dehydrogenase flavoprotein, C-terminal domain"/>
    <property type="match status" value="1"/>
</dbReference>
<dbReference type="InterPro" id="IPR012675">
    <property type="entry name" value="Beta-grasp_dom_sf"/>
</dbReference>
<feature type="binding site" evidence="20">
    <location>
        <position position="1109"/>
    </location>
    <ligand>
        <name>Mo-molybdopterin</name>
        <dbReference type="ChEBI" id="CHEBI:71302"/>
    </ligand>
    <ligandPart>
        <name>Mo</name>
        <dbReference type="ChEBI" id="CHEBI:28685"/>
    </ligandPart>
</feature>
<dbReference type="Gene3D" id="3.90.1170.50">
    <property type="entry name" value="Aldehyde oxidase/xanthine dehydrogenase, a/b hammerhead"/>
    <property type="match status" value="1"/>
</dbReference>
<evidence type="ECO:0000259" key="22">
    <source>
        <dbReference type="PROSITE" id="PS51085"/>
    </source>
</evidence>
<dbReference type="InterPro" id="IPR036318">
    <property type="entry name" value="FAD-bd_PCMH-like_sf"/>
</dbReference>
<feature type="active site" description="Proton acceptor" evidence="18">
    <location>
        <position position="1295"/>
    </location>
</feature>
<dbReference type="SUPFAM" id="SSF56003">
    <property type="entry name" value="Molybdenum cofactor-binding domain"/>
    <property type="match status" value="1"/>
</dbReference>
<evidence type="ECO:0000256" key="11">
    <source>
        <dbReference type="ARBA" id="ARBA00023004"/>
    </source>
</evidence>
<feature type="binding site" evidence="20">
    <location>
        <position position="48"/>
    </location>
    <ligand>
        <name>[2Fe-2S] cluster</name>
        <dbReference type="ChEBI" id="CHEBI:190135"/>
        <label>1</label>
    </ligand>
</feature>
<evidence type="ECO:0000259" key="23">
    <source>
        <dbReference type="PROSITE" id="PS51387"/>
    </source>
</evidence>
<evidence type="ECO:0000256" key="1">
    <source>
        <dbReference type="ARBA" id="ARBA00001974"/>
    </source>
</evidence>
<feature type="binding site" evidence="20">
    <location>
        <position position="113"/>
    </location>
    <ligand>
        <name>[2Fe-2S] cluster</name>
        <dbReference type="ChEBI" id="CHEBI:190135"/>
        <label>2</label>
    </ligand>
</feature>
<dbReference type="InterPro" id="IPR036683">
    <property type="entry name" value="CO_DH_flav_C_dom_sf"/>
</dbReference>